<keyword evidence="2" id="KW-0378">Hydrolase</keyword>
<dbReference type="KEGG" id="sgm:GCM10017557_01600"/>
<dbReference type="EMBL" id="AP023440">
    <property type="protein sequence ID" value="BCL25301.1"/>
    <property type="molecule type" value="Genomic_DNA"/>
</dbReference>
<dbReference type="InterPro" id="IPR050789">
    <property type="entry name" value="Diverse_Enzym_Activities"/>
</dbReference>
<dbReference type="Proteomes" id="UP000516444">
    <property type="component" value="Chromosome"/>
</dbReference>
<protein>
    <submittedName>
        <fullName evidence="2">Serine hydrolase</fullName>
    </submittedName>
</protein>
<dbReference type="SUPFAM" id="SSF56601">
    <property type="entry name" value="beta-lactamase/transpeptidase-like"/>
    <property type="match status" value="1"/>
</dbReference>
<dbReference type="PANTHER" id="PTHR43283">
    <property type="entry name" value="BETA-LACTAMASE-RELATED"/>
    <property type="match status" value="1"/>
</dbReference>
<dbReference type="AlphaFoldDB" id="A0A7G1NS77"/>
<evidence type="ECO:0000313" key="3">
    <source>
        <dbReference type="Proteomes" id="UP000516444"/>
    </source>
</evidence>
<dbReference type="GO" id="GO:0016787">
    <property type="term" value="F:hydrolase activity"/>
    <property type="evidence" value="ECO:0007669"/>
    <property type="project" value="UniProtKB-KW"/>
</dbReference>
<dbReference type="Gene3D" id="3.40.710.10">
    <property type="entry name" value="DD-peptidase/beta-lactamase superfamily"/>
    <property type="match status" value="1"/>
</dbReference>
<feature type="domain" description="Beta-lactamase-related" evidence="1">
    <location>
        <begin position="31"/>
        <end position="352"/>
    </location>
</feature>
<reference evidence="2 3" key="1">
    <citation type="journal article" date="2014" name="Int. J. Syst. Evol. Microbiol.">
        <title>Complete genome sequence of Corynebacterium casei LMG S-19264T (=DSM 44701T), isolated from a smear-ripened cheese.</title>
        <authorList>
            <consortium name="US DOE Joint Genome Institute (JGI-PGF)"/>
            <person name="Walter F."/>
            <person name="Albersmeier A."/>
            <person name="Kalinowski J."/>
            <person name="Ruckert C."/>
        </authorList>
    </citation>
    <scope>NUCLEOTIDE SEQUENCE [LARGE SCALE GENOMIC DNA]</scope>
    <source>
        <strain evidence="2 3">JCM 4677</strain>
    </source>
</reference>
<dbReference type="Pfam" id="PF00144">
    <property type="entry name" value="Beta-lactamase"/>
    <property type="match status" value="1"/>
</dbReference>
<proteinExistence type="predicted"/>
<dbReference type="InterPro" id="IPR012338">
    <property type="entry name" value="Beta-lactam/transpept-like"/>
</dbReference>
<gene>
    <name evidence="2" type="primary">ampC</name>
    <name evidence="2" type="ORF">GCM10017557_01600</name>
</gene>
<organism evidence="2 3">
    <name type="scientific">Streptomyces aurantiacus</name>
    <dbReference type="NCBI Taxonomy" id="47760"/>
    <lineage>
        <taxon>Bacteria</taxon>
        <taxon>Bacillati</taxon>
        <taxon>Actinomycetota</taxon>
        <taxon>Actinomycetes</taxon>
        <taxon>Kitasatosporales</taxon>
        <taxon>Streptomycetaceae</taxon>
        <taxon>Streptomyces</taxon>
        <taxon>Streptomyces aurantiacus group</taxon>
    </lineage>
</organism>
<accession>A0A7G1NS77</accession>
<evidence type="ECO:0000313" key="2">
    <source>
        <dbReference type="EMBL" id="BCL25301.1"/>
    </source>
</evidence>
<dbReference type="InterPro" id="IPR001466">
    <property type="entry name" value="Beta-lactam-related"/>
</dbReference>
<dbReference type="PANTHER" id="PTHR43283:SF3">
    <property type="entry name" value="BETA-LACTAMASE FAMILY PROTEIN (AFU_ORTHOLOGUE AFUA_5G07500)"/>
    <property type="match status" value="1"/>
</dbReference>
<sequence>MLRHESVRPARLYVHRMTKLDEMRAWWEERLPALLDQYEVPGAAVAVDLGGEVVAHGAGVLNLSTGVEVNTDTLFQIGSITKLWTATLVMQLADEGLIDLDAPIRSRLPEFRIADESAASAITVRQLLNHTAGFEGDIFTDTGRDDDCVEKYVATLGDVPQLFSPGQLFSYNNAGYCVLGRLVEVVRGKPFGTCLHEHLFTPLGLTHAAHGADEAILHRTAVGHLRPTPEDPMQPAPVWSLAPSNSPAGSMLAMRPRDLLAFARMHLDGGRAGDGTVVLSEATAKAMREREVELPRLGVMGDAWGLGWEIFDGAGTGVIGHDGTTIGQAAFLRLVPEHDLAVTLLTNGGKPIGLYREIVGHVLRELADVGLPAMPVPAADPQPVDAGRYVGTYNSRLFDNTVTQDGERRIWVECVPKGLAAEMGMETTTVELVAFDGDTLIAKEQEHGFHQPYAFVGGAPGGPAQFLHTGRADRRADK</sequence>
<evidence type="ECO:0000259" key="1">
    <source>
        <dbReference type="Pfam" id="PF00144"/>
    </source>
</evidence>
<name>A0A7G1NS77_9ACTN</name>
<keyword evidence="3" id="KW-1185">Reference proteome</keyword>